<sequence>MIVTGAMSVFGARQKMQPEDRLSKMLESAGTAIGTGMTGTTTVTPAAPPANETPTQRFVRLTKTPYGFYDILGVDREASQADIRKAYRRIALLHHPDRNPDDQENADAKFKAINEAHETLTDDLQKERYDIFGMQPLS</sequence>
<organism evidence="1 2">
    <name type="scientific">Neofusicoccum parvum</name>
    <dbReference type="NCBI Taxonomy" id="310453"/>
    <lineage>
        <taxon>Eukaryota</taxon>
        <taxon>Fungi</taxon>
        <taxon>Dikarya</taxon>
        <taxon>Ascomycota</taxon>
        <taxon>Pezizomycotina</taxon>
        <taxon>Dothideomycetes</taxon>
        <taxon>Dothideomycetes incertae sedis</taxon>
        <taxon>Botryosphaeriales</taxon>
        <taxon>Botryosphaeriaceae</taxon>
        <taxon>Neofusicoccum</taxon>
    </lineage>
</organism>
<reference evidence="1" key="1">
    <citation type="submission" date="2024-09" db="EMBL/GenBank/DDBJ databases">
        <title>Draft Genome Sequences of Neofusicoccum parvum.</title>
        <authorList>
            <person name="Ashida A."/>
            <person name="Camagna M."/>
            <person name="Tanaka A."/>
            <person name="Takemoto D."/>
        </authorList>
    </citation>
    <scope>NUCLEOTIDE SEQUENCE</scope>
    <source>
        <strain evidence="1">PPO83</strain>
    </source>
</reference>
<proteinExistence type="predicted"/>
<protein>
    <submittedName>
        <fullName evidence="1">Chaperone protein</fullName>
    </submittedName>
</protein>
<evidence type="ECO:0000313" key="1">
    <source>
        <dbReference type="EMBL" id="GME37535.1"/>
    </source>
</evidence>
<evidence type="ECO:0000313" key="2">
    <source>
        <dbReference type="Proteomes" id="UP001165186"/>
    </source>
</evidence>
<keyword evidence="2" id="KW-1185">Reference proteome</keyword>
<accession>A0ACB5SF37</accession>
<gene>
    <name evidence="1" type="primary">g2132</name>
    <name evidence="1" type="ORF">NpPPO83_00002132</name>
</gene>
<dbReference type="EMBL" id="BSXG01000079">
    <property type="protein sequence ID" value="GME37535.1"/>
    <property type="molecule type" value="Genomic_DNA"/>
</dbReference>
<dbReference type="Proteomes" id="UP001165186">
    <property type="component" value="Unassembled WGS sequence"/>
</dbReference>
<comment type="caution">
    <text evidence="1">The sequence shown here is derived from an EMBL/GenBank/DDBJ whole genome shotgun (WGS) entry which is preliminary data.</text>
</comment>
<name>A0ACB5SF37_9PEZI</name>